<evidence type="ECO:0000256" key="4">
    <source>
        <dbReference type="PIRSR" id="PIRSR001430-1"/>
    </source>
</evidence>
<feature type="domain" description="Pseudouridine synthase I TruA alpha/beta" evidence="8">
    <location>
        <begin position="36"/>
        <end position="114"/>
    </location>
</feature>
<gene>
    <name evidence="9" type="ORF">COS11_03885</name>
</gene>
<dbReference type="NCBIfam" id="TIGR00071">
    <property type="entry name" value="hisT_truA"/>
    <property type="match status" value="1"/>
</dbReference>
<comment type="similarity">
    <text evidence="1 6">Belongs to the tRNA pseudouridine synthase TruA family.</text>
</comment>
<feature type="binding site" evidence="5">
    <location>
        <position position="121"/>
    </location>
    <ligand>
        <name>substrate</name>
    </ligand>
</feature>
<name>A0A2M7E8P4_9BACT</name>
<evidence type="ECO:0000256" key="7">
    <source>
        <dbReference type="SAM" id="MobiDB-lite"/>
    </source>
</evidence>
<evidence type="ECO:0000256" key="2">
    <source>
        <dbReference type="ARBA" id="ARBA00022694"/>
    </source>
</evidence>
<dbReference type="Gene3D" id="3.30.70.660">
    <property type="entry name" value="Pseudouridine synthase I, catalytic domain, C-terminal subdomain"/>
    <property type="match status" value="1"/>
</dbReference>
<evidence type="ECO:0000256" key="1">
    <source>
        <dbReference type="ARBA" id="ARBA00009375"/>
    </source>
</evidence>
<organism evidence="9 10">
    <name type="scientific">bacterium (Candidatus Ratteibacteria) CG01_land_8_20_14_3_00_40_19</name>
    <dbReference type="NCBI Taxonomy" id="2014290"/>
    <lineage>
        <taxon>Bacteria</taxon>
        <taxon>Candidatus Ratteibacteria</taxon>
    </lineage>
</organism>
<dbReference type="PANTHER" id="PTHR11142:SF0">
    <property type="entry name" value="TRNA PSEUDOURIDINE SYNTHASE-LIKE 1"/>
    <property type="match status" value="1"/>
</dbReference>
<dbReference type="HAMAP" id="MF_00171">
    <property type="entry name" value="TruA"/>
    <property type="match status" value="1"/>
</dbReference>
<reference evidence="10" key="1">
    <citation type="submission" date="2017-09" db="EMBL/GenBank/DDBJ databases">
        <title>Depth-based differentiation of microbial function through sediment-hosted aquifers and enrichment of novel symbionts in the deep terrestrial subsurface.</title>
        <authorList>
            <person name="Probst A.J."/>
            <person name="Ladd B."/>
            <person name="Jarett J.K."/>
            <person name="Geller-Mcgrath D.E."/>
            <person name="Sieber C.M.K."/>
            <person name="Emerson J.B."/>
            <person name="Anantharaman K."/>
            <person name="Thomas B.C."/>
            <person name="Malmstrom R."/>
            <person name="Stieglmeier M."/>
            <person name="Klingl A."/>
            <person name="Woyke T."/>
            <person name="Ryan C.M."/>
            <person name="Banfield J.F."/>
        </authorList>
    </citation>
    <scope>NUCLEOTIDE SEQUENCE [LARGE SCALE GENOMIC DNA]</scope>
</reference>
<dbReference type="InterPro" id="IPR020103">
    <property type="entry name" value="PsdUridine_synth_cat_dom_sf"/>
</dbReference>
<evidence type="ECO:0000256" key="5">
    <source>
        <dbReference type="PIRSR" id="PIRSR001430-2"/>
    </source>
</evidence>
<dbReference type="EMBL" id="PETL01000191">
    <property type="protein sequence ID" value="PIV64112.1"/>
    <property type="molecule type" value="Genomic_DNA"/>
</dbReference>
<feature type="active site" description="Nucleophile" evidence="4">
    <location>
        <position position="63"/>
    </location>
</feature>
<dbReference type="EC" id="5.4.99.12" evidence="6"/>
<keyword evidence="2 6" id="KW-0819">tRNA processing</keyword>
<feature type="region of interest" description="Disordered" evidence="7">
    <location>
        <begin position="1"/>
        <end position="30"/>
    </location>
</feature>
<feature type="non-terminal residue" evidence="9">
    <location>
        <position position="1"/>
    </location>
</feature>
<evidence type="ECO:0000259" key="8">
    <source>
        <dbReference type="Pfam" id="PF01416"/>
    </source>
</evidence>
<dbReference type="AlphaFoldDB" id="A0A2M7E8P4"/>
<evidence type="ECO:0000313" key="9">
    <source>
        <dbReference type="EMBL" id="PIV64112.1"/>
    </source>
</evidence>
<dbReference type="CDD" id="cd02570">
    <property type="entry name" value="PseudoU_synth_EcTruA"/>
    <property type="match status" value="1"/>
</dbReference>
<dbReference type="Gene3D" id="3.30.70.580">
    <property type="entry name" value="Pseudouridine synthase I, catalytic domain, N-terminal subdomain"/>
    <property type="match status" value="1"/>
</dbReference>
<dbReference type="GO" id="GO:0003723">
    <property type="term" value="F:RNA binding"/>
    <property type="evidence" value="ECO:0007669"/>
    <property type="project" value="InterPro"/>
</dbReference>
<keyword evidence="3 6" id="KW-0413">Isomerase</keyword>
<comment type="catalytic activity">
    <reaction evidence="6">
        <text>uridine(38/39/40) in tRNA = pseudouridine(38/39/40) in tRNA</text>
        <dbReference type="Rhea" id="RHEA:22376"/>
        <dbReference type="Rhea" id="RHEA-COMP:10085"/>
        <dbReference type="Rhea" id="RHEA-COMP:10087"/>
        <dbReference type="ChEBI" id="CHEBI:65314"/>
        <dbReference type="ChEBI" id="CHEBI:65315"/>
        <dbReference type="EC" id="5.4.99.12"/>
    </reaction>
</comment>
<feature type="domain" description="Pseudouridine synthase I TruA alpha/beta" evidence="8">
    <location>
        <begin position="154"/>
        <end position="257"/>
    </location>
</feature>
<evidence type="ECO:0000313" key="10">
    <source>
        <dbReference type="Proteomes" id="UP000228886"/>
    </source>
</evidence>
<accession>A0A2M7E8P4</accession>
<comment type="caution">
    <text evidence="9">The sequence shown here is derived from an EMBL/GenBank/DDBJ whole genome shotgun (WGS) entry which is preliminary data.</text>
</comment>
<dbReference type="InterPro" id="IPR020094">
    <property type="entry name" value="TruA/RsuA/RluB/E/F_N"/>
</dbReference>
<dbReference type="InterPro" id="IPR001406">
    <property type="entry name" value="PsdUridine_synth_TruA"/>
</dbReference>
<dbReference type="InterPro" id="IPR020095">
    <property type="entry name" value="PsdUridine_synth_TruA_C"/>
</dbReference>
<evidence type="ECO:0000256" key="3">
    <source>
        <dbReference type="ARBA" id="ARBA00023235"/>
    </source>
</evidence>
<dbReference type="GO" id="GO:0160147">
    <property type="term" value="F:tRNA pseudouridine(38-40) synthase activity"/>
    <property type="evidence" value="ECO:0007669"/>
    <property type="project" value="UniProtKB-EC"/>
</dbReference>
<protein>
    <recommendedName>
        <fullName evidence="6">tRNA pseudouridine synthase</fullName>
        <ecNumber evidence="6">5.4.99.12</ecNumber>
    </recommendedName>
</protein>
<proteinExistence type="inferred from homology"/>
<evidence type="ECO:0000256" key="6">
    <source>
        <dbReference type="RuleBase" id="RU003792"/>
    </source>
</evidence>
<dbReference type="SUPFAM" id="SSF55120">
    <property type="entry name" value="Pseudouridine synthase"/>
    <property type="match status" value="1"/>
</dbReference>
<sequence>SYDGTGYSGWQRQRNSSKIRPHLPPPPLRGRIKEGGTIQGTIEEALEKLLQEKINLIGSGRTDAGVHAIAQTANFKTNTILPLQAIKKGLNAILPGDIRINSIRKVPENFNSRYSACGKTYQYLISFYFYPFLRNYTCYSPCQLNLSAMKKASEFLVGRHNFSSFQAAGSRIRNPIRSIKRLSIKKTKTLFGNLALIEIEADGFLYKMVRNIVGTLLEVGKSKMAPDEIEKILDKKNRKFAGPTAPAKGLYLKRVKY</sequence>
<dbReference type="Proteomes" id="UP000228886">
    <property type="component" value="Unassembled WGS sequence"/>
</dbReference>
<dbReference type="PIRSF" id="PIRSF001430">
    <property type="entry name" value="tRNA_psdUrid_synth"/>
    <property type="match status" value="1"/>
</dbReference>
<dbReference type="InterPro" id="IPR020097">
    <property type="entry name" value="PsdUridine_synth_TruA_a/b_dom"/>
</dbReference>
<dbReference type="Pfam" id="PF01416">
    <property type="entry name" value="PseudoU_synth_1"/>
    <property type="match status" value="2"/>
</dbReference>
<dbReference type="GO" id="GO:0031119">
    <property type="term" value="P:tRNA pseudouridine synthesis"/>
    <property type="evidence" value="ECO:0007669"/>
    <property type="project" value="TreeGrafter"/>
</dbReference>
<dbReference type="PANTHER" id="PTHR11142">
    <property type="entry name" value="PSEUDOURIDYLATE SYNTHASE"/>
    <property type="match status" value="1"/>
</dbReference>